<accession>A0A378SXE2</accession>
<dbReference type="AlphaFoldDB" id="A0A378SXE2"/>
<gene>
    <name evidence="2" type="ORF">NCTC10742_05805</name>
</gene>
<evidence type="ECO:0000313" key="2">
    <source>
        <dbReference type="EMBL" id="STZ46534.1"/>
    </source>
</evidence>
<evidence type="ECO:0008006" key="4">
    <source>
        <dbReference type="Google" id="ProtNLM"/>
    </source>
</evidence>
<proteinExistence type="predicted"/>
<dbReference type="EMBL" id="UGQM01000001">
    <property type="protein sequence ID" value="STZ46534.1"/>
    <property type="molecule type" value="Genomic_DNA"/>
</dbReference>
<dbReference type="RefSeq" id="WP_147292306.1">
    <property type="nucleotide sequence ID" value="NZ_JACKST010000022.1"/>
</dbReference>
<keyword evidence="1" id="KW-0732">Signal</keyword>
<dbReference type="Proteomes" id="UP000254291">
    <property type="component" value="Unassembled WGS sequence"/>
</dbReference>
<sequence>MKLRAAIVAMGLAPAALGIAAPAAADPAADPCQLAVTFLCRFVPMAPDLDHNIDLTQETGVINGQPVPQLPIGE</sequence>
<feature type="chain" id="PRO_5038816970" description="Fibronectin-binding protein" evidence="1">
    <location>
        <begin position="21"/>
        <end position="74"/>
    </location>
</feature>
<evidence type="ECO:0000313" key="3">
    <source>
        <dbReference type="Proteomes" id="UP000254291"/>
    </source>
</evidence>
<protein>
    <recommendedName>
        <fullName evidence="4">Fibronectin-binding protein</fullName>
    </recommendedName>
</protein>
<reference evidence="2 3" key="1">
    <citation type="submission" date="2018-06" db="EMBL/GenBank/DDBJ databases">
        <authorList>
            <consortium name="Pathogen Informatics"/>
            <person name="Doyle S."/>
        </authorList>
    </citation>
    <scope>NUCLEOTIDE SEQUENCE [LARGE SCALE GENOMIC DNA]</scope>
    <source>
        <strain evidence="2 3">NCTC10742</strain>
    </source>
</reference>
<feature type="signal peptide" evidence="1">
    <location>
        <begin position="1"/>
        <end position="20"/>
    </location>
</feature>
<name>A0A378SXE2_9MYCO</name>
<organism evidence="2 3">
    <name type="scientific">Mycolicibacterium gilvum</name>
    <dbReference type="NCBI Taxonomy" id="1804"/>
    <lineage>
        <taxon>Bacteria</taxon>
        <taxon>Bacillati</taxon>
        <taxon>Actinomycetota</taxon>
        <taxon>Actinomycetes</taxon>
        <taxon>Mycobacteriales</taxon>
        <taxon>Mycobacteriaceae</taxon>
        <taxon>Mycolicibacterium</taxon>
    </lineage>
</organism>
<evidence type="ECO:0000256" key="1">
    <source>
        <dbReference type="SAM" id="SignalP"/>
    </source>
</evidence>